<feature type="transmembrane region" description="Helical" evidence="8">
    <location>
        <begin position="156"/>
        <end position="174"/>
    </location>
</feature>
<keyword evidence="5 8" id="KW-1133">Transmembrane helix</keyword>
<evidence type="ECO:0000256" key="3">
    <source>
        <dbReference type="ARBA" id="ARBA00022597"/>
    </source>
</evidence>
<dbReference type="STRING" id="1328760.A0A165HQ26"/>
<protein>
    <submittedName>
        <fullName evidence="9">UAA-domain-containing protein</fullName>
    </submittedName>
</protein>
<dbReference type="OrthoDB" id="999962at2759"/>
<dbReference type="GO" id="GO:0005464">
    <property type="term" value="F:UDP-xylose transmembrane transporter activity"/>
    <property type="evidence" value="ECO:0007669"/>
    <property type="project" value="TreeGrafter"/>
</dbReference>
<evidence type="ECO:0000256" key="1">
    <source>
        <dbReference type="ARBA" id="ARBA00004127"/>
    </source>
</evidence>
<proteinExistence type="predicted"/>
<evidence type="ECO:0000256" key="6">
    <source>
        <dbReference type="ARBA" id="ARBA00023136"/>
    </source>
</evidence>
<keyword evidence="2" id="KW-0813">Transport</keyword>
<dbReference type="Pfam" id="PF08449">
    <property type="entry name" value="UAA"/>
    <property type="match status" value="1"/>
</dbReference>
<dbReference type="EMBL" id="KV407457">
    <property type="protein sequence ID" value="KZF23821.1"/>
    <property type="molecule type" value="Genomic_DNA"/>
</dbReference>
<feature type="transmembrane region" description="Helical" evidence="8">
    <location>
        <begin position="208"/>
        <end position="226"/>
    </location>
</feature>
<evidence type="ECO:0000256" key="4">
    <source>
        <dbReference type="ARBA" id="ARBA00022692"/>
    </source>
</evidence>
<dbReference type="FunCoup" id="A0A165HQ26">
    <property type="interactions" value="151"/>
</dbReference>
<evidence type="ECO:0000256" key="2">
    <source>
        <dbReference type="ARBA" id="ARBA00022448"/>
    </source>
</evidence>
<dbReference type="InterPro" id="IPR013657">
    <property type="entry name" value="SCL35B1-4/HUT1"/>
</dbReference>
<dbReference type="OMA" id="NPFTGWH"/>
<feature type="transmembrane region" description="Helical" evidence="8">
    <location>
        <begin position="391"/>
        <end position="411"/>
    </location>
</feature>
<dbReference type="NCBIfam" id="TIGR00803">
    <property type="entry name" value="nst"/>
    <property type="match status" value="1"/>
</dbReference>
<feature type="transmembrane region" description="Helical" evidence="8">
    <location>
        <begin position="246"/>
        <end position="268"/>
    </location>
</feature>
<evidence type="ECO:0000256" key="8">
    <source>
        <dbReference type="SAM" id="Phobius"/>
    </source>
</evidence>
<feature type="region of interest" description="Disordered" evidence="7">
    <location>
        <begin position="1"/>
        <end position="38"/>
    </location>
</feature>
<comment type="subcellular location">
    <subcellularLocation>
        <location evidence="1">Endomembrane system</location>
        <topology evidence="1">Multi-pass membrane protein</topology>
    </subcellularLocation>
</comment>
<dbReference type="Proteomes" id="UP000076632">
    <property type="component" value="Unassembled WGS sequence"/>
</dbReference>
<keyword evidence="3" id="KW-0762">Sugar transport</keyword>
<evidence type="ECO:0000256" key="5">
    <source>
        <dbReference type="ARBA" id="ARBA00022989"/>
    </source>
</evidence>
<dbReference type="AlphaFoldDB" id="A0A165HQ26"/>
<dbReference type="GO" id="GO:0005462">
    <property type="term" value="F:UDP-N-acetylglucosamine transmembrane transporter activity"/>
    <property type="evidence" value="ECO:0007669"/>
    <property type="project" value="TreeGrafter"/>
</dbReference>
<dbReference type="RefSeq" id="XP_018189376.1">
    <property type="nucleotide sequence ID" value="XM_018331038.1"/>
</dbReference>
<evidence type="ECO:0000313" key="9">
    <source>
        <dbReference type="EMBL" id="KZF23821.1"/>
    </source>
</evidence>
<feature type="transmembrane region" description="Helical" evidence="8">
    <location>
        <begin position="117"/>
        <end position="135"/>
    </location>
</feature>
<dbReference type="InParanoid" id="A0A165HQ26"/>
<feature type="transmembrane region" description="Helical" evidence="8">
    <location>
        <begin position="180"/>
        <end position="201"/>
    </location>
</feature>
<reference evidence="9 10" key="1">
    <citation type="journal article" date="2016" name="Fungal Biol.">
        <title>The genome of Xylona heveae provides a window into fungal endophytism.</title>
        <authorList>
            <person name="Gazis R."/>
            <person name="Kuo A."/>
            <person name="Riley R."/>
            <person name="LaButti K."/>
            <person name="Lipzen A."/>
            <person name="Lin J."/>
            <person name="Amirebrahimi M."/>
            <person name="Hesse C.N."/>
            <person name="Spatafora J.W."/>
            <person name="Henrissat B."/>
            <person name="Hainaut M."/>
            <person name="Grigoriev I.V."/>
            <person name="Hibbett D.S."/>
        </authorList>
    </citation>
    <scope>NUCLEOTIDE SEQUENCE [LARGE SCALE GENOMIC DNA]</scope>
    <source>
        <strain evidence="9 10">TC161</strain>
    </source>
</reference>
<dbReference type="GeneID" id="28896175"/>
<dbReference type="GO" id="GO:0000139">
    <property type="term" value="C:Golgi membrane"/>
    <property type="evidence" value="ECO:0007669"/>
    <property type="project" value="TreeGrafter"/>
</dbReference>
<organism evidence="9 10">
    <name type="scientific">Xylona heveae (strain CBS 132557 / TC161)</name>
    <dbReference type="NCBI Taxonomy" id="1328760"/>
    <lineage>
        <taxon>Eukaryota</taxon>
        <taxon>Fungi</taxon>
        <taxon>Dikarya</taxon>
        <taxon>Ascomycota</taxon>
        <taxon>Pezizomycotina</taxon>
        <taxon>Xylonomycetes</taxon>
        <taxon>Xylonales</taxon>
        <taxon>Xylonaceae</taxon>
        <taxon>Xylona</taxon>
    </lineage>
</organism>
<sequence length="432" mass="47159">MARSRRANLLSPSAMTTAQIQRRRSAQHGLPSGAGFDGLPQTPKEINAAPSLENAQAARRQIGRLSISNAMSFANAVLHTTIPAWFNIGVMVAWIFGGCCSNVFALEAIVKEEPDSGLLMTLAQFILTALFSVRHQFTLSNPPFFLKSRAVPLRRWLVSIALFFSVNVMNNFAFGYDISVPVHIILRSGGSVTTLLAGWLWGKRFTKLQVLSVMILTVGVIISAMADAQAKGKINSEHSSHGRSFATGLVLLLIAQILSAIMGLYTQATYAKYGSHWRENMFYSHFLSIPLFFPWHVSLREQFSRLSSSRPISLASLFPSALVEKQPALQKLPSVPLQLALLAVNSLTQYACIKGVNLLAGRSSALTVTIVLNIRKLTSLMLSIWLFGNNLAPGVLLGAIVVFAAGGLYGWESQRAKSKEEKGGKEDSKKKQ</sequence>
<feature type="compositionally biased region" description="Polar residues" evidence="7">
    <location>
        <begin position="10"/>
        <end position="20"/>
    </location>
</feature>
<keyword evidence="10" id="KW-1185">Reference proteome</keyword>
<dbReference type="PANTHER" id="PTHR10778:SF4">
    <property type="entry name" value="NUCLEOTIDE SUGAR TRANSPORTER SLC35B4"/>
    <property type="match status" value="1"/>
</dbReference>
<evidence type="ECO:0000313" key="10">
    <source>
        <dbReference type="Proteomes" id="UP000076632"/>
    </source>
</evidence>
<accession>A0A165HQ26</accession>
<dbReference type="PANTHER" id="PTHR10778">
    <property type="entry name" value="SOLUTE CARRIER FAMILY 35 MEMBER B"/>
    <property type="match status" value="1"/>
</dbReference>
<evidence type="ECO:0000256" key="7">
    <source>
        <dbReference type="SAM" id="MobiDB-lite"/>
    </source>
</evidence>
<dbReference type="GO" id="GO:0005789">
    <property type="term" value="C:endoplasmic reticulum membrane"/>
    <property type="evidence" value="ECO:0007669"/>
    <property type="project" value="TreeGrafter"/>
</dbReference>
<feature type="transmembrane region" description="Helical" evidence="8">
    <location>
        <begin position="84"/>
        <end position="105"/>
    </location>
</feature>
<keyword evidence="6 8" id="KW-0472">Membrane</keyword>
<gene>
    <name evidence="9" type="ORF">L228DRAFT_238337</name>
</gene>
<keyword evidence="4 8" id="KW-0812">Transmembrane</keyword>
<name>A0A165HQ26_XYLHT</name>